<dbReference type="PROSITE" id="PS50968">
    <property type="entry name" value="BIOTINYL_LIPOYL"/>
    <property type="match status" value="1"/>
</dbReference>
<evidence type="ECO:0000256" key="7">
    <source>
        <dbReference type="ARBA" id="ARBA00023128"/>
    </source>
</evidence>
<comment type="similarity">
    <text evidence="3 9">Belongs to the 2-oxoacid dehydrogenase family.</text>
</comment>
<protein>
    <recommendedName>
        <fullName evidence="9">Dihydrolipoamide acetyltransferase component of pyruvate dehydrogenase complex</fullName>
        <ecNumber evidence="9">2.3.1.-</ecNumber>
    </recommendedName>
</protein>
<dbReference type="SUPFAM" id="SSF52777">
    <property type="entry name" value="CoA-dependent acyltransferases"/>
    <property type="match status" value="1"/>
</dbReference>
<evidence type="ECO:0000256" key="3">
    <source>
        <dbReference type="ARBA" id="ARBA00007317"/>
    </source>
</evidence>
<dbReference type="Gene3D" id="2.40.50.100">
    <property type="match status" value="1"/>
</dbReference>
<dbReference type="GO" id="GO:0031405">
    <property type="term" value="F:lipoic acid binding"/>
    <property type="evidence" value="ECO:0007669"/>
    <property type="project" value="TreeGrafter"/>
</dbReference>
<organism evidence="14 15">
    <name type="scientific">Ostreobium quekettii</name>
    <dbReference type="NCBI Taxonomy" id="121088"/>
    <lineage>
        <taxon>Eukaryota</taxon>
        <taxon>Viridiplantae</taxon>
        <taxon>Chlorophyta</taxon>
        <taxon>core chlorophytes</taxon>
        <taxon>Ulvophyceae</taxon>
        <taxon>TCBD clade</taxon>
        <taxon>Bryopsidales</taxon>
        <taxon>Ostreobineae</taxon>
        <taxon>Ostreobiaceae</taxon>
        <taxon>Ostreobium</taxon>
    </lineage>
</organism>
<dbReference type="InterPro" id="IPR001078">
    <property type="entry name" value="2-oxoacid_DH_actylTfrase"/>
</dbReference>
<dbReference type="EMBL" id="CAJHUC010002276">
    <property type="protein sequence ID" value="CAD7703520.1"/>
    <property type="molecule type" value="Genomic_DNA"/>
</dbReference>
<feature type="region of interest" description="Disordered" evidence="10">
    <location>
        <begin position="231"/>
        <end position="256"/>
    </location>
</feature>
<keyword evidence="8 9" id="KW-0012">Acyltransferase</keyword>
<comment type="cofactor">
    <cofactor evidence="1 9">
        <name>(R)-lipoate</name>
        <dbReference type="ChEBI" id="CHEBI:83088"/>
    </cofactor>
</comment>
<evidence type="ECO:0000256" key="1">
    <source>
        <dbReference type="ARBA" id="ARBA00001938"/>
    </source>
</evidence>
<dbReference type="Pfam" id="PF00364">
    <property type="entry name" value="Biotin_lipoyl"/>
    <property type="match status" value="1"/>
</dbReference>
<evidence type="ECO:0000256" key="8">
    <source>
        <dbReference type="ARBA" id="ARBA00023315"/>
    </source>
</evidence>
<evidence type="ECO:0000256" key="9">
    <source>
        <dbReference type="RuleBase" id="RU003423"/>
    </source>
</evidence>
<dbReference type="AlphaFoldDB" id="A0A8S1JBL1"/>
<dbReference type="InterPro" id="IPR036625">
    <property type="entry name" value="E3-bd_dom_sf"/>
</dbReference>
<feature type="chain" id="PRO_5035828266" description="Dihydrolipoamide acetyltransferase component of pyruvate dehydrogenase complex" evidence="11">
    <location>
        <begin position="23"/>
        <end position="490"/>
    </location>
</feature>
<keyword evidence="15" id="KW-1185">Reference proteome</keyword>
<dbReference type="InterPro" id="IPR050743">
    <property type="entry name" value="2-oxoacid_DH_E2_comp"/>
</dbReference>
<evidence type="ECO:0000256" key="2">
    <source>
        <dbReference type="ARBA" id="ARBA00004305"/>
    </source>
</evidence>
<evidence type="ECO:0000313" key="15">
    <source>
        <dbReference type="Proteomes" id="UP000708148"/>
    </source>
</evidence>
<comment type="caution">
    <text evidence="14">The sequence shown here is derived from an EMBL/GenBank/DDBJ whole genome shotgun (WGS) entry which is preliminary data.</text>
</comment>
<feature type="signal peptide" evidence="11">
    <location>
        <begin position="1"/>
        <end position="22"/>
    </location>
</feature>
<dbReference type="FunFam" id="2.40.50.100:FF:000013">
    <property type="entry name" value="Dihydrolipoamide acetyltransferase component of pyruvate dehydrogenase complex"/>
    <property type="match status" value="1"/>
</dbReference>
<proteinExistence type="inferred from homology"/>
<evidence type="ECO:0000259" key="12">
    <source>
        <dbReference type="PROSITE" id="PS50968"/>
    </source>
</evidence>
<dbReference type="InterPro" id="IPR004167">
    <property type="entry name" value="PSBD"/>
</dbReference>
<dbReference type="InterPro" id="IPR000089">
    <property type="entry name" value="Biotin_lipoyl"/>
</dbReference>
<evidence type="ECO:0000259" key="13">
    <source>
        <dbReference type="PROSITE" id="PS51826"/>
    </source>
</evidence>
<dbReference type="SUPFAM" id="SSF47005">
    <property type="entry name" value="Peripheral subunit-binding domain of 2-oxo acid dehydrogenase complex"/>
    <property type="match status" value="1"/>
</dbReference>
<dbReference type="InterPro" id="IPR011053">
    <property type="entry name" value="Single_hybrid_motif"/>
</dbReference>
<dbReference type="Pfam" id="PF02817">
    <property type="entry name" value="E3_binding"/>
    <property type="match status" value="1"/>
</dbReference>
<keyword evidence="7" id="KW-0496">Mitochondrion</keyword>
<dbReference type="InterPro" id="IPR023213">
    <property type="entry name" value="CAT-like_dom_sf"/>
</dbReference>
<accession>A0A8S1JBL1</accession>
<dbReference type="Gene3D" id="4.10.320.10">
    <property type="entry name" value="E3-binding domain"/>
    <property type="match status" value="1"/>
</dbReference>
<dbReference type="CDD" id="cd06849">
    <property type="entry name" value="lipoyl_domain"/>
    <property type="match status" value="1"/>
</dbReference>
<keyword evidence="4 9" id="KW-0808">Transferase</keyword>
<feature type="compositionally biased region" description="Basic and acidic residues" evidence="10">
    <location>
        <begin position="165"/>
        <end position="176"/>
    </location>
</feature>
<dbReference type="PANTHER" id="PTHR43178">
    <property type="entry name" value="DIHYDROLIPOAMIDE ACETYLTRANSFERASE COMPONENT OF PYRUVATE DEHYDROGENASE COMPLEX"/>
    <property type="match status" value="1"/>
</dbReference>
<dbReference type="GO" id="GO:0016407">
    <property type="term" value="F:acetyltransferase activity"/>
    <property type="evidence" value="ECO:0007669"/>
    <property type="project" value="TreeGrafter"/>
</dbReference>
<evidence type="ECO:0000256" key="10">
    <source>
        <dbReference type="SAM" id="MobiDB-lite"/>
    </source>
</evidence>
<feature type="domain" description="Peripheral subunit-binding (PSBD)" evidence="13">
    <location>
        <begin position="191"/>
        <end position="228"/>
    </location>
</feature>
<keyword evidence="6" id="KW-0809">Transit peptide</keyword>
<evidence type="ECO:0000256" key="4">
    <source>
        <dbReference type="ARBA" id="ARBA00022679"/>
    </source>
</evidence>
<dbReference type="GO" id="GO:0005759">
    <property type="term" value="C:mitochondrial matrix"/>
    <property type="evidence" value="ECO:0007669"/>
    <property type="project" value="UniProtKB-SubCell"/>
</dbReference>
<gene>
    <name evidence="14" type="ORF">OSTQU699_LOCUS8877</name>
</gene>
<dbReference type="Gene3D" id="3.30.559.10">
    <property type="entry name" value="Chloramphenicol acetyltransferase-like domain"/>
    <property type="match status" value="1"/>
</dbReference>
<evidence type="ECO:0000313" key="14">
    <source>
        <dbReference type="EMBL" id="CAD7703520.1"/>
    </source>
</evidence>
<keyword evidence="5 9" id="KW-0450">Lipoyl</keyword>
<sequence length="490" mass="53108">MPRPLLLLSWLARLPKAPLSAALRQGLPKQNAAWPSGTHSADVKDAGWLWLAAGSLRGESGSRRPFFCGSYSASSVIQFPLPQTGEGIAECEVLKWYVKEGGAVEKFGMLCEVQSDKATIQITSPHDGRILKVHHQEGDVVKVGNTLVDIEVDGTEVTATQSLTKDAHQDSEEEGRSQSNTPTPKDRAPVHSTPAVRHLAKTEGVDISEVTPTGPKGRVIKEDVLRHIQSRKGGAATEPPTAAIEHPDPSASEHDLDAPICKPILGYHRAMVKSMTQAATIPHLHFCEEINVNALVDIKKKLINSADIEGVKLTYLPFILKTLSTAAHKFPSLNASLSSDLTQMILHRRHNFGVAMATPVGLVVPVVKDIQSKNIVSIALELQRLQKLAVEGKLTITDISEATLSISNIGPIGGTYAAPLVTPPQVAIVALGQIRKLPRFDSKGDVVRHSVMPVSWGADHRAVDGATVAEFCMEWKRCLEEPERLLLHLR</sequence>
<feature type="domain" description="Lipoyl-binding" evidence="12">
    <location>
        <begin position="76"/>
        <end position="151"/>
    </location>
</feature>
<dbReference type="PROSITE" id="PS51826">
    <property type="entry name" value="PSBD"/>
    <property type="match status" value="1"/>
</dbReference>
<dbReference type="EC" id="2.3.1.-" evidence="9"/>
<comment type="subcellular location">
    <subcellularLocation>
        <location evidence="2">Mitochondrion matrix</location>
    </subcellularLocation>
</comment>
<feature type="region of interest" description="Disordered" evidence="10">
    <location>
        <begin position="158"/>
        <end position="195"/>
    </location>
</feature>
<evidence type="ECO:0000256" key="5">
    <source>
        <dbReference type="ARBA" id="ARBA00022823"/>
    </source>
</evidence>
<dbReference type="Pfam" id="PF00198">
    <property type="entry name" value="2-oxoacid_dh"/>
    <property type="match status" value="1"/>
</dbReference>
<reference evidence="14" key="1">
    <citation type="submission" date="2020-12" db="EMBL/GenBank/DDBJ databases">
        <authorList>
            <person name="Iha C."/>
        </authorList>
    </citation>
    <scope>NUCLEOTIDE SEQUENCE</scope>
</reference>
<keyword evidence="11" id="KW-0732">Signal</keyword>
<dbReference type="OrthoDB" id="15567at2759"/>
<evidence type="ECO:0000256" key="6">
    <source>
        <dbReference type="ARBA" id="ARBA00022946"/>
    </source>
</evidence>
<feature type="compositionally biased region" description="Basic and acidic residues" evidence="10">
    <location>
        <begin position="245"/>
        <end position="256"/>
    </location>
</feature>
<dbReference type="FunFam" id="3.30.559.10:FF:000007">
    <property type="entry name" value="Dihydrolipoamide acetyltransferase component of pyruvate dehydrogenase complex"/>
    <property type="match status" value="1"/>
</dbReference>
<evidence type="ECO:0000256" key="11">
    <source>
        <dbReference type="SAM" id="SignalP"/>
    </source>
</evidence>
<name>A0A8S1JBL1_9CHLO</name>
<dbReference type="PANTHER" id="PTHR43178:SF14">
    <property type="entry name" value="LIPOAMIDE ACYLTRANSFERASE COMPONENT OF BRANCHED-CHAIN ALPHA-KETO ACID DEHYDROGENASE COMPLEX, MITOCHONDRIAL"/>
    <property type="match status" value="1"/>
</dbReference>
<dbReference type="Proteomes" id="UP000708148">
    <property type="component" value="Unassembled WGS sequence"/>
</dbReference>
<dbReference type="SUPFAM" id="SSF51230">
    <property type="entry name" value="Single hybrid motif"/>
    <property type="match status" value="1"/>
</dbReference>